<dbReference type="InterPro" id="IPR020056">
    <property type="entry name" value="Rbsml_bL25/Gln-tRNA_synth_N"/>
</dbReference>
<dbReference type="Pfam" id="PF01386">
    <property type="entry name" value="Ribosomal_L25p"/>
    <property type="match status" value="1"/>
</dbReference>
<dbReference type="HOGENOM" id="CLU_075939_2_1_0"/>
<feature type="domain" description="Large ribosomal subunit protein bL25 L25" evidence="6">
    <location>
        <begin position="8"/>
        <end position="90"/>
    </location>
</feature>
<dbReference type="InterPro" id="IPR001021">
    <property type="entry name" value="Ribosomal_bL25_long"/>
</dbReference>
<dbReference type="GO" id="GO:0022625">
    <property type="term" value="C:cytosolic large ribosomal subunit"/>
    <property type="evidence" value="ECO:0007669"/>
    <property type="project" value="TreeGrafter"/>
</dbReference>
<dbReference type="CDD" id="cd00495">
    <property type="entry name" value="Ribosomal_L25_TL5_CTC"/>
    <property type="match status" value="1"/>
</dbReference>
<dbReference type="Pfam" id="PF14693">
    <property type="entry name" value="Ribosomal_TL5_C"/>
    <property type="match status" value="1"/>
</dbReference>
<dbReference type="Gene3D" id="2.40.240.10">
    <property type="entry name" value="Ribosomal Protein L25, Chain P"/>
    <property type="match status" value="1"/>
</dbReference>
<dbReference type="NCBIfam" id="TIGR00731">
    <property type="entry name" value="bL25_bact_ctc"/>
    <property type="match status" value="1"/>
</dbReference>
<evidence type="ECO:0000313" key="8">
    <source>
        <dbReference type="EMBL" id="ADC88850.1"/>
    </source>
</evidence>
<evidence type="ECO:0000256" key="4">
    <source>
        <dbReference type="ARBA" id="ARBA00023274"/>
    </source>
</evidence>
<dbReference type="Gene3D" id="2.170.120.20">
    <property type="entry name" value="Ribosomal protein L25, beta domain"/>
    <property type="match status" value="1"/>
</dbReference>
<comment type="function">
    <text evidence="5">This is one of the proteins that binds to the 5S RNA in the ribosome where it forms part of the central protuberance.</text>
</comment>
<evidence type="ECO:0000256" key="5">
    <source>
        <dbReference type="HAMAP-Rule" id="MF_01334"/>
    </source>
</evidence>
<accession>D3SNW3</accession>
<evidence type="ECO:0000256" key="3">
    <source>
        <dbReference type="ARBA" id="ARBA00022980"/>
    </source>
</evidence>
<dbReference type="HAMAP" id="MF_01334">
    <property type="entry name" value="Ribosomal_bL25_CTC"/>
    <property type="match status" value="1"/>
</dbReference>
<dbReference type="eggNOG" id="COG1825">
    <property type="taxonomic scope" value="Bacteria"/>
</dbReference>
<dbReference type="OrthoDB" id="9790002at2"/>
<dbReference type="RefSeq" id="WP_012991257.1">
    <property type="nucleotide sequence ID" value="NC_013894.1"/>
</dbReference>
<comment type="similarity">
    <text evidence="5">Belongs to the bacterial ribosomal protein bL25 family. CTC subfamily.</text>
</comment>
<sequence>MKRIEVKLIPRKPGKKSEIKRMRKEGYVPVEIYGKDVENTHAYMKVKDLLSLPHGETFLLVAEIEGEKRVCLLKEVQTGWLGDDPLHVDLYDISHVRELELEVPVEFVGTPAGVGLGGTFEAVLTTLTVKAPIDRIPDKIVVDVSSLGLGDALHVRDIQPPEGCIIMDNPEEVVAVVLEPEVEETTETTETTG</sequence>
<gene>
    <name evidence="5" type="primary">rplY</name>
    <name evidence="5" type="synonym">ctc</name>
    <name evidence="8" type="ordered locus">Thal_0215</name>
</gene>
<keyword evidence="4 5" id="KW-0687">Ribonucleoprotein</keyword>
<dbReference type="EMBL" id="CP001931">
    <property type="protein sequence ID" value="ADC88850.1"/>
    <property type="molecule type" value="Genomic_DNA"/>
</dbReference>
<dbReference type="InterPro" id="IPR011035">
    <property type="entry name" value="Ribosomal_bL25/Gln-tRNA_synth"/>
</dbReference>
<dbReference type="GO" id="GO:0003735">
    <property type="term" value="F:structural constituent of ribosome"/>
    <property type="evidence" value="ECO:0007669"/>
    <property type="project" value="InterPro"/>
</dbReference>
<comment type="subunit">
    <text evidence="5">Part of the 50S ribosomal subunit; part of the 5S rRNA/L5/L18/L25 subcomplex. Contacts the 5S rRNA. Binds to the 5S rRNA independently of L5 and L18.</text>
</comment>
<reference evidence="9" key="1">
    <citation type="journal article" date="2010" name="Stand. Genomic Sci.">
        <title>Complete genome sequence of Thermocrinis albus type strain (HI 11/12T).</title>
        <authorList>
            <person name="Wirth R."/>
            <person name="Sikorski J."/>
            <person name="Brambilla E."/>
            <person name="Misra M."/>
            <person name="Lapidus A."/>
            <person name="Copeland A."/>
            <person name="Nolan M."/>
            <person name="Lucas S."/>
            <person name="Chen F."/>
            <person name="Tice H."/>
            <person name="Cheng J.F."/>
            <person name="Han C."/>
            <person name="Detter J.C."/>
            <person name="Tapia R."/>
            <person name="Bruce D."/>
            <person name="Goodwin L."/>
            <person name="Pitluck S."/>
            <person name="Pati A."/>
            <person name="Anderson I."/>
            <person name="Ivanova N."/>
            <person name="Mavromatis K."/>
            <person name="Mikhailova N."/>
            <person name="Chen A."/>
            <person name="Palaniappan K."/>
            <person name="Bilek Y."/>
            <person name="Hader T."/>
            <person name="Land M."/>
            <person name="Hauser L."/>
            <person name="Chang Y.J."/>
            <person name="Jeffries C.D."/>
            <person name="Tindall B.J."/>
            <person name="Rohde M."/>
            <person name="Goker M."/>
            <person name="Bristow J."/>
            <person name="Eisen J.A."/>
            <person name="Markowitz V."/>
            <person name="Hugenholtz P."/>
            <person name="Kyrpides N.C."/>
            <person name="Klenk H.P."/>
        </authorList>
    </citation>
    <scope>NUCLEOTIDE SEQUENCE [LARGE SCALE GENOMIC DNA]</scope>
    <source>
        <strain evidence="9">DSM 14484 / JCM 11386 / HI 11/12</strain>
    </source>
</reference>
<dbReference type="KEGG" id="tal:Thal_0215"/>
<name>D3SNW3_THEAH</name>
<evidence type="ECO:0000313" key="9">
    <source>
        <dbReference type="Proteomes" id="UP000002043"/>
    </source>
</evidence>
<organism evidence="8 9">
    <name type="scientific">Thermocrinis albus (strain DSM 14484 / JCM 11386 / HI 11/12)</name>
    <dbReference type="NCBI Taxonomy" id="638303"/>
    <lineage>
        <taxon>Bacteria</taxon>
        <taxon>Pseudomonadati</taxon>
        <taxon>Aquificota</taxon>
        <taxon>Aquificia</taxon>
        <taxon>Aquificales</taxon>
        <taxon>Aquificaceae</taxon>
        <taxon>Thermocrinis</taxon>
    </lineage>
</organism>
<keyword evidence="1 5" id="KW-0699">rRNA-binding</keyword>
<proteinExistence type="inferred from homology"/>
<dbReference type="AlphaFoldDB" id="D3SNW3"/>
<dbReference type="STRING" id="638303.Thal_0215"/>
<keyword evidence="2 5" id="KW-0694">RNA-binding</keyword>
<dbReference type="GO" id="GO:0006412">
    <property type="term" value="P:translation"/>
    <property type="evidence" value="ECO:0007669"/>
    <property type="project" value="UniProtKB-UniRule"/>
</dbReference>
<dbReference type="InterPro" id="IPR029751">
    <property type="entry name" value="Ribosomal_L25_dom"/>
</dbReference>
<dbReference type="GO" id="GO:0008097">
    <property type="term" value="F:5S rRNA binding"/>
    <property type="evidence" value="ECO:0007669"/>
    <property type="project" value="InterPro"/>
</dbReference>
<protein>
    <recommendedName>
        <fullName evidence="5">Large ribosomal subunit protein bL25</fullName>
    </recommendedName>
    <alternativeName>
        <fullName evidence="5">General stress protein CTC</fullName>
    </alternativeName>
</protein>
<dbReference type="InterPro" id="IPR020930">
    <property type="entry name" value="Ribosomal_uL5_bac-type"/>
</dbReference>
<evidence type="ECO:0000259" key="7">
    <source>
        <dbReference type="Pfam" id="PF14693"/>
    </source>
</evidence>
<evidence type="ECO:0000256" key="1">
    <source>
        <dbReference type="ARBA" id="ARBA00022730"/>
    </source>
</evidence>
<dbReference type="PANTHER" id="PTHR33284:SF1">
    <property type="entry name" value="RIBOSOMAL PROTEIN L25_GLN-TRNA SYNTHETASE, ANTI-CODON-BINDING DOMAIN-CONTAINING PROTEIN"/>
    <property type="match status" value="1"/>
</dbReference>
<dbReference type="SUPFAM" id="SSF50715">
    <property type="entry name" value="Ribosomal protein L25-like"/>
    <property type="match status" value="1"/>
</dbReference>
<keyword evidence="3 5" id="KW-0689">Ribosomal protein</keyword>
<dbReference type="PANTHER" id="PTHR33284">
    <property type="entry name" value="RIBOSOMAL PROTEIN L25/GLN-TRNA SYNTHETASE, ANTI-CODON-BINDING DOMAIN-CONTAINING PROTEIN"/>
    <property type="match status" value="1"/>
</dbReference>
<dbReference type="InterPro" id="IPR037121">
    <property type="entry name" value="Ribosomal_bL25_C"/>
</dbReference>
<dbReference type="NCBIfam" id="NF004140">
    <property type="entry name" value="PRK05618.4-3"/>
    <property type="match status" value="1"/>
</dbReference>
<dbReference type="Proteomes" id="UP000002043">
    <property type="component" value="Chromosome"/>
</dbReference>
<keyword evidence="9" id="KW-1185">Reference proteome</keyword>
<evidence type="ECO:0000256" key="2">
    <source>
        <dbReference type="ARBA" id="ARBA00022884"/>
    </source>
</evidence>
<evidence type="ECO:0000259" key="6">
    <source>
        <dbReference type="Pfam" id="PF01386"/>
    </source>
</evidence>
<dbReference type="InterPro" id="IPR020057">
    <property type="entry name" value="Ribosomal_bL25_b-dom"/>
</dbReference>
<feature type="domain" description="Large ribosomal subunit protein bL25 beta" evidence="7">
    <location>
        <begin position="99"/>
        <end position="180"/>
    </location>
</feature>